<proteinExistence type="predicted"/>
<protein>
    <submittedName>
        <fullName evidence="1">Uncharacterized protein</fullName>
    </submittedName>
</protein>
<name>A0A2T9JPI9_9CAUL</name>
<reference evidence="1 2" key="1">
    <citation type="submission" date="2018-04" db="EMBL/GenBank/DDBJ databases">
        <title>The genome sequence of Caulobacter sp. 736.</title>
        <authorList>
            <person name="Gao J."/>
            <person name="Sun J."/>
        </authorList>
    </citation>
    <scope>NUCLEOTIDE SEQUENCE [LARGE SCALE GENOMIC DNA]</scope>
    <source>
        <strain evidence="1 2">736</strain>
    </source>
</reference>
<dbReference type="Proteomes" id="UP000244913">
    <property type="component" value="Unassembled WGS sequence"/>
</dbReference>
<dbReference type="RefSeq" id="WP_116565715.1">
    <property type="nucleotide sequence ID" value="NZ_QDKP01000020.1"/>
</dbReference>
<sequence length="347" mass="38045">MFSSVFFAAALLQASPVLPPKECRDDNHADRCAPEDRARVVAKLGMASADAEAKAGVEAYRAFFVDGYGRDRPAIAFERRPGEPPKAVVYAQGRKLEAPTSLTAWNRVKADAQFADRALPPLPAPKPGAETPLNICLHGWVSSVEIVNAHSRSGAPDTVRARTENACDPGLTTQFTFELATLAIQQFPACEALSETKHRNDIERLAACTLLHGDTLAAAGFSSQTGGRLDLRTDLEPAQAWKNWIGTNAVAKLDWNGQITEDDLRRANNVGKFLAAEGAKARLSLYSDRIEGMDGRTVKVTGRLYRISLSEHQVRDWAPSEQTWIWDTGLREWMLKSWTIGAFTVAK</sequence>
<gene>
    <name evidence="1" type="ORF">DDF65_06620</name>
</gene>
<comment type="caution">
    <text evidence="1">The sequence shown here is derived from an EMBL/GenBank/DDBJ whole genome shotgun (WGS) entry which is preliminary data.</text>
</comment>
<evidence type="ECO:0000313" key="2">
    <source>
        <dbReference type="Proteomes" id="UP000244913"/>
    </source>
</evidence>
<dbReference type="AlphaFoldDB" id="A0A2T9JPI9"/>
<dbReference type="EMBL" id="QDKP01000020">
    <property type="protein sequence ID" value="PVM85627.1"/>
    <property type="molecule type" value="Genomic_DNA"/>
</dbReference>
<organism evidence="1 2">
    <name type="scientific">Caulobacter radicis</name>
    <dbReference type="NCBI Taxonomy" id="2172650"/>
    <lineage>
        <taxon>Bacteria</taxon>
        <taxon>Pseudomonadati</taxon>
        <taxon>Pseudomonadota</taxon>
        <taxon>Alphaproteobacteria</taxon>
        <taxon>Caulobacterales</taxon>
        <taxon>Caulobacteraceae</taxon>
        <taxon>Caulobacter</taxon>
    </lineage>
</organism>
<keyword evidence="2" id="KW-1185">Reference proteome</keyword>
<evidence type="ECO:0000313" key="1">
    <source>
        <dbReference type="EMBL" id="PVM85627.1"/>
    </source>
</evidence>
<accession>A0A2T9JPI9</accession>